<dbReference type="EMBL" id="QLMJ01000009">
    <property type="protein sequence ID" value="RAK35733.1"/>
    <property type="molecule type" value="Genomic_DNA"/>
</dbReference>
<accession>A0A327ZAV3</accession>
<dbReference type="Proteomes" id="UP000249341">
    <property type="component" value="Unassembled WGS sequence"/>
</dbReference>
<sequence>MFGVLGVRKRLPRFAMIKRTVLDVAGGAQALSEIDFVDMCRRASIPAPELQKRRRDDSGRLRYLDAYWPRWRLHVEVDGSHHIEARQWAEDMVRQNQVWIEGDRILRFPAGLIRSRPDVVVGQLRAALEAAGWHD</sequence>
<evidence type="ECO:0000313" key="3">
    <source>
        <dbReference type="Proteomes" id="UP000249341"/>
    </source>
</evidence>
<evidence type="ECO:0000259" key="1">
    <source>
        <dbReference type="Pfam" id="PF04480"/>
    </source>
</evidence>
<keyword evidence="3" id="KW-1185">Reference proteome</keyword>
<gene>
    <name evidence="2" type="ORF">B0I29_109207</name>
</gene>
<dbReference type="Pfam" id="PF04480">
    <property type="entry name" value="DUF559"/>
    <property type="match status" value="1"/>
</dbReference>
<reference evidence="2 3" key="1">
    <citation type="submission" date="2018-06" db="EMBL/GenBank/DDBJ databases">
        <title>Genomic Encyclopedia of Type Strains, Phase III (KMG-III): the genomes of soil and plant-associated and newly described type strains.</title>
        <authorList>
            <person name="Whitman W."/>
        </authorList>
    </citation>
    <scope>NUCLEOTIDE SEQUENCE [LARGE SCALE GENOMIC DNA]</scope>
    <source>
        <strain evidence="2 3">CGMCC 4.7090</strain>
    </source>
</reference>
<proteinExistence type="predicted"/>
<protein>
    <submittedName>
        <fullName evidence="2">Uncharacterized protein DUF559</fullName>
    </submittedName>
</protein>
<feature type="domain" description="DUF559" evidence="1">
    <location>
        <begin position="65"/>
        <end position="128"/>
    </location>
</feature>
<dbReference type="InterPro" id="IPR007569">
    <property type="entry name" value="DUF559"/>
</dbReference>
<name>A0A327ZAV3_9ACTN</name>
<evidence type="ECO:0000313" key="2">
    <source>
        <dbReference type="EMBL" id="RAK35733.1"/>
    </source>
</evidence>
<dbReference type="AlphaFoldDB" id="A0A327ZAV3"/>
<comment type="caution">
    <text evidence="2">The sequence shown here is derived from an EMBL/GenBank/DDBJ whole genome shotgun (WGS) entry which is preliminary data.</text>
</comment>
<organism evidence="2 3">
    <name type="scientific">Actinoplanes lutulentus</name>
    <dbReference type="NCBI Taxonomy" id="1287878"/>
    <lineage>
        <taxon>Bacteria</taxon>
        <taxon>Bacillati</taxon>
        <taxon>Actinomycetota</taxon>
        <taxon>Actinomycetes</taxon>
        <taxon>Micromonosporales</taxon>
        <taxon>Micromonosporaceae</taxon>
        <taxon>Actinoplanes</taxon>
    </lineage>
</organism>